<accession>A0ABD0Z3V1</accession>
<evidence type="ECO:0000313" key="5">
    <source>
        <dbReference type="Proteomes" id="UP001558652"/>
    </source>
</evidence>
<keyword evidence="1" id="KW-0511">Multifunctional enzyme</keyword>
<dbReference type="Gene3D" id="3.30.70.270">
    <property type="match status" value="1"/>
</dbReference>
<dbReference type="InterPro" id="IPR050951">
    <property type="entry name" value="Retrovirus_Pol_polyprotein"/>
</dbReference>
<proteinExistence type="predicted"/>
<feature type="compositionally biased region" description="Polar residues" evidence="2">
    <location>
        <begin position="41"/>
        <end position="55"/>
    </location>
</feature>
<dbReference type="SUPFAM" id="SSF56672">
    <property type="entry name" value="DNA/RNA polymerases"/>
    <property type="match status" value="1"/>
</dbReference>
<dbReference type="GO" id="GO:0003824">
    <property type="term" value="F:catalytic activity"/>
    <property type="evidence" value="ECO:0007669"/>
    <property type="project" value="UniProtKB-KW"/>
</dbReference>
<name>A0ABD0Z3V1_9HEMI</name>
<dbReference type="InterPro" id="IPR043502">
    <property type="entry name" value="DNA/RNA_pol_sf"/>
</dbReference>
<keyword evidence="5" id="KW-1185">Reference proteome</keyword>
<feature type="region of interest" description="Disordered" evidence="2">
    <location>
        <begin position="1"/>
        <end position="63"/>
    </location>
</feature>
<dbReference type="InterPro" id="IPR041577">
    <property type="entry name" value="RT_RNaseH_2"/>
</dbReference>
<dbReference type="Proteomes" id="UP001558652">
    <property type="component" value="Unassembled WGS sequence"/>
</dbReference>
<dbReference type="AlphaFoldDB" id="A0ABD0Z3V1"/>
<feature type="domain" description="Reverse transcriptase/retrotransposon-derived protein RNase H-like" evidence="3">
    <location>
        <begin position="281"/>
        <end position="337"/>
    </location>
</feature>
<sequence>MEISRNRFRSTNPEQETTDQDWPRYHRTRDGVKPGDEPAVSPTSLDGSTSCSPGGQPTDPHSHPVLMIQAVNLPEFEREPNTLVDFIDRGTVLNNQILGSGLDENPAKAAARISIELIKALVVERIRREMPERIEKSLKSVAPLRLDETVEVTREEDEDFLESRWTEESWTKVENKVAELKNPFKEITYKEGETLEPTKRVRHAIELIDSKPMFVKPRRYPIAFREIIKEHIEEMLKTGRMIDDLLLGVDENSVQAYMDDLIIFSESKREHKGHLENVRVRQFVLTTDASQIALMPLKAVLAQREGKDERPDAFASRKLTPVETRHSTIERELLGIVP</sequence>
<dbReference type="EMBL" id="JBFDAA010000003">
    <property type="protein sequence ID" value="KAL1139197.1"/>
    <property type="molecule type" value="Genomic_DNA"/>
</dbReference>
<evidence type="ECO:0000259" key="3">
    <source>
        <dbReference type="Pfam" id="PF17919"/>
    </source>
</evidence>
<dbReference type="Pfam" id="PF17919">
    <property type="entry name" value="RT_RNaseH_2"/>
    <property type="match status" value="1"/>
</dbReference>
<evidence type="ECO:0000313" key="4">
    <source>
        <dbReference type="EMBL" id="KAL1139197.1"/>
    </source>
</evidence>
<reference evidence="4 5" key="1">
    <citation type="submission" date="2024-07" db="EMBL/GenBank/DDBJ databases">
        <title>Chromosome-level genome assembly of the water stick insect Ranatra chinensis (Heteroptera: Nepidae).</title>
        <authorList>
            <person name="Liu X."/>
        </authorList>
    </citation>
    <scope>NUCLEOTIDE SEQUENCE [LARGE SCALE GENOMIC DNA]</scope>
    <source>
        <strain evidence="4">Cailab_2021Rc</strain>
        <tissue evidence="4">Muscle</tissue>
    </source>
</reference>
<protein>
    <recommendedName>
        <fullName evidence="3">Reverse transcriptase/retrotransposon-derived protein RNase H-like domain-containing protein</fullName>
    </recommendedName>
</protein>
<dbReference type="GO" id="GO:0071897">
    <property type="term" value="P:DNA biosynthetic process"/>
    <property type="evidence" value="ECO:0007669"/>
    <property type="project" value="UniProtKB-ARBA"/>
</dbReference>
<comment type="caution">
    <text evidence="4">The sequence shown here is derived from an EMBL/GenBank/DDBJ whole genome shotgun (WGS) entry which is preliminary data.</text>
</comment>
<dbReference type="PANTHER" id="PTHR37984">
    <property type="entry name" value="PROTEIN CBG26694"/>
    <property type="match status" value="1"/>
</dbReference>
<dbReference type="InterPro" id="IPR043128">
    <property type="entry name" value="Rev_trsase/Diguanyl_cyclase"/>
</dbReference>
<organism evidence="4 5">
    <name type="scientific">Ranatra chinensis</name>
    <dbReference type="NCBI Taxonomy" id="642074"/>
    <lineage>
        <taxon>Eukaryota</taxon>
        <taxon>Metazoa</taxon>
        <taxon>Ecdysozoa</taxon>
        <taxon>Arthropoda</taxon>
        <taxon>Hexapoda</taxon>
        <taxon>Insecta</taxon>
        <taxon>Pterygota</taxon>
        <taxon>Neoptera</taxon>
        <taxon>Paraneoptera</taxon>
        <taxon>Hemiptera</taxon>
        <taxon>Heteroptera</taxon>
        <taxon>Panheteroptera</taxon>
        <taxon>Nepomorpha</taxon>
        <taxon>Nepidae</taxon>
        <taxon>Ranatrinae</taxon>
        <taxon>Ranatra</taxon>
    </lineage>
</organism>
<dbReference type="PANTHER" id="PTHR37984:SF5">
    <property type="entry name" value="PROTEIN NYNRIN-LIKE"/>
    <property type="match status" value="1"/>
</dbReference>
<evidence type="ECO:0000256" key="2">
    <source>
        <dbReference type="SAM" id="MobiDB-lite"/>
    </source>
</evidence>
<evidence type="ECO:0000256" key="1">
    <source>
        <dbReference type="ARBA" id="ARBA00023268"/>
    </source>
</evidence>
<gene>
    <name evidence="4" type="ORF">AAG570_009256</name>
</gene>
<feature type="compositionally biased region" description="Basic and acidic residues" evidence="2">
    <location>
        <begin position="21"/>
        <end position="36"/>
    </location>
</feature>